<feature type="region of interest" description="Disordered" evidence="5">
    <location>
        <begin position="1"/>
        <end position="84"/>
    </location>
</feature>
<evidence type="ECO:0000259" key="6">
    <source>
        <dbReference type="PROSITE" id="PS51265"/>
    </source>
</evidence>
<evidence type="ECO:0000256" key="2">
    <source>
        <dbReference type="ARBA" id="ARBA00022771"/>
    </source>
</evidence>
<reference evidence="7 8" key="1">
    <citation type="submission" date="2019-12" db="EMBL/GenBank/DDBJ databases">
        <authorList>
            <person name="Floudas D."/>
            <person name="Bentzer J."/>
            <person name="Ahren D."/>
            <person name="Johansson T."/>
            <person name="Persson P."/>
            <person name="Tunlid A."/>
        </authorList>
    </citation>
    <scope>NUCLEOTIDE SEQUENCE [LARGE SCALE GENOMIC DNA]</scope>
    <source>
        <strain evidence="7 8">CBS 102.39</strain>
    </source>
</reference>
<feature type="compositionally biased region" description="Basic and acidic residues" evidence="5">
    <location>
        <begin position="71"/>
        <end position="84"/>
    </location>
</feature>
<feature type="compositionally biased region" description="Polar residues" evidence="5">
    <location>
        <begin position="18"/>
        <end position="33"/>
    </location>
</feature>
<evidence type="ECO:0000256" key="4">
    <source>
        <dbReference type="PROSITE-ProRule" id="PRU00600"/>
    </source>
</evidence>
<evidence type="ECO:0000256" key="1">
    <source>
        <dbReference type="ARBA" id="ARBA00022723"/>
    </source>
</evidence>
<keyword evidence="8" id="KW-1185">Reference proteome</keyword>
<protein>
    <recommendedName>
        <fullName evidence="6">DBF4-type domain-containing protein</fullName>
    </recommendedName>
</protein>
<evidence type="ECO:0000313" key="8">
    <source>
        <dbReference type="Proteomes" id="UP000521872"/>
    </source>
</evidence>
<sequence>MTSYMTQRRPLANRHVQGPSNPSPSLGKQSRIVSGSKRAHSSDQPDIPASVLAKRARIPVPDIFSPPPARDTQKERRHAERNQKAVEFKQKYTRAFPSWTFYIDSESMSESMQQSLKARIQQLKGKVEIFFAKEITHVITDAPVNADKDKENMQSNPTTSKLALKSPVKLTNRNGESEMLVQNALRYGMKIWSTAKLESVLSRCMDAPPAKSIQAHRSAAASHLSLSALLQTERLLGSTERDPTQRRHDYRYFSKGSCFVLIEDLSQELATIAAHEYPVFKDKDKQAKKPWPVLHCHPLSRNPFIPFDDREKRRWEKLQQQQAGKAEEESRKKRELETFKRKSSVRKHVQAQGDLRRSVSLNNMHRRLSLPEGNRDKNHYVDLENNDYDDYDSANASGYASGAGAYIAASGNSVGITSTTGTTSTSGQFHRNFQLPNALQERLKNHVVTSLKFTNKERMEDGDGDIEMSGVMGPPAMLPSKHVTLRKSKSTSTLKLPKREETTKPGYCESCRARFDDFAVHMISKKHKKFATNPANFEVLDVVLDRLRRKTRAEAEEQSRLLVLTQFKLSRFHHRGRDTSSAEPFSP</sequence>
<feature type="domain" description="DBF4-type" evidence="6">
    <location>
        <begin position="501"/>
        <end position="550"/>
    </location>
</feature>
<dbReference type="GO" id="GO:0031431">
    <property type="term" value="C:Dbf4-dependent protein kinase complex"/>
    <property type="evidence" value="ECO:0007669"/>
    <property type="project" value="TreeGrafter"/>
</dbReference>
<organism evidence="7 8">
    <name type="scientific">Agrocybe pediades</name>
    <dbReference type="NCBI Taxonomy" id="84607"/>
    <lineage>
        <taxon>Eukaryota</taxon>
        <taxon>Fungi</taxon>
        <taxon>Dikarya</taxon>
        <taxon>Basidiomycota</taxon>
        <taxon>Agaricomycotina</taxon>
        <taxon>Agaricomycetes</taxon>
        <taxon>Agaricomycetidae</taxon>
        <taxon>Agaricales</taxon>
        <taxon>Agaricineae</taxon>
        <taxon>Strophariaceae</taxon>
        <taxon>Agrocybe</taxon>
    </lineage>
</organism>
<dbReference type="Gene3D" id="3.40.50.10190">
    <property type="entry name" value="BRCT domain"/>
    <property type="match status" value="1"/>
</dbReference>
<dbReference type="Pfam" id="PF07535">
    <property type="entry name" value="zf-DBF"/>
    <property type="match status" value="1"/>
</dbReference>
<proteinExistence type="predicted"/>
<dbReference type="PANTHER" id="PTHR15375">
    <property type="entry name" value="ACTIVATOR OF S-PHASE KINASE-RELATED"/>
    <property type="match status" value="1"/>
</dbReference>
<dbReference type="GO" id="GO:0010571">
    <property type="term" value="P:positive regulation of nuclear cell cycle DNA replication"/>
    <property type="evidence" value="ECO:0007669"/>
    <property type="project" value="TreeGrafter"/>
</dbReference>
<dbReference type="InterPro" id="IPR038545">
    <property type="entry name" value="Znf_DBF_sf"/>
</dbReference>
<dbReference type="Pfam" id="PF08630">
    <property type="entry name" value="Dfp1_Him1_M"/>
    <property type="match status" value="1"/>
</dbReference>
<dbReference type="GO" id="GO:0008270">
    <property type="term" value="F:zinc ion binding"/>
    <property type="evidence" value="ECO:0007669"/>
    <property type="project" value="UniProtKB-KW"/>
</dbReference>
<comment type="caution">
    <text evidence="7">The sequence shown here is derived from an EMBL/GenBank/DDBJ whole genome shotgun (WGS) entry which is preliminary data.</text>
</comment>
<accession>A0A8H4R1D9</accession>
<evidence type="ECO:0000313" key="7">
    <source>
        <dbReference type="EMBL" id="KAF4621016.1"/>
    </source>
</evidence>
<dbReference type="FunFam" id="6.10.250.3410:FF:000001">
    <property type="entry name" value="Protein DBF4 homolog A"/>
    <property type="match status" value="1"/>
</dbReference>
<dbReference type="GO" id="GO:0043539">
    <property type="term" value="F:protein serine/threonine kinase activator activity"/>
    <property type="evidence" value="ECO:0007669"/>
    <property type="project" value="TreeGrafter"/>
</dbReference>
<dbReference type="Proteomes" id="UP000521872">
    <property type="component" value="Unassembled WGS sequence"/>
</dbReference>
<dbReference type="PANTHER" id="PTHR15375:SF26">
    <property type="entry name" value="PROTEIN CHIFFON"/>
    <property type="match status" value="1"/>
</dbReference>
<dbReference type="PROSITE" id="PS51265">
    <property type="entry name" value="ZF_DBF4"/>
    <property type="match status" value="1"/>
</dbReference>
<keyword evidence="3" id="KW-0862">Zinc</keyword>
<feature type="region of interest" description="Disordered" evidence="5">
    <location>
        <begin position="318"/>
        <end position="355"/>
    </location>
</feature>
<dbReference type="Gene3D" id="6.10.250.3410">
    <property type="entry name" value="DBF zinc finger"/>
    <property type="match status" value="1"/>
</dbReference>
<dbReference type="GO" id="GO:1901987">
    <property type="term" value="P:regulation of cell cycle phase transition"/>
    <property type="evidence" value="ECO:0007669"/>
    <property type="project" value="TreeGrafter"/>
</dbReference>
<dbReference type="InterPro" id="IPR036420">
    <property type="entry name" value="BRCT_dom_sf"/>
</dbReference>
<dbReference type="GO" id="GO:0003676">
    <property type="term" value="F:nucleic acid binding"/>
    <property type="evidence" value="ECO:0007669"/>
    <property type="project" value="InterPro"/>
</dbReference>
<dbReference type="EMBL" id="JAACJL010000015">
    <property type="protein sequence ID" value="KAF4621016.1"/>
    <property type="molecule type" value="Genomic_DNA"/>
</dbReference>
<evidence type="ECO:0000256" key="3">
    <source>
        <dbReference type="ARBA" id="ARBA00022833"/>
    </source>
</evidence>
<keyword evidence="1" id="KW-0479">Metal-binding</keyword>
<dbReference type="InterPro" id="IPR051590">
    <property type="entry name" value="Replication_Regulatory_Kinase"/>
</dbReference>
<dbReference type="SMART" id="SM00586">
    <property type="entry name" value="ZnF_DBF"/>
    <property type="match status" value="1"/>
</dbReference>
<name>A0A8H4R1D9_9AGAR</name>
<dbReference type="InterPro" id="IPR013939">
    <property type="entry name" value="Regulatory_Dfp1/Him1"/>
</dbReference>
<keyword evidence="2 4" id="KW-0863">Zinc-finger</keyword>
<dbReference type="InterPro" id="IPR006572">
    <property type="entry name" value="Znf_DBF"/>
</dbReference>
<gene>
    <name evidence="7" type="ORF">D9613_000598</name>
</gene>
<feature type="compositionally biased region" description="Basic and acidic residues" evidence="5">
    <location>
        <begin position="325"/>
        <end position="340"/>
    </location>
</feature>
<evidence type="ECO:0000256" key="5">
    <source>
        <dbReference type="SAM" id="MobiDB-lite"/>
    </source>
</evidence>
<dbReference type="AlphaFoldDB" id="A0A8H4R1D9"/>